<sequence>MRLVVPLQGVVQGRGGLLLGSLIPCALFYFLQFYLKRHRSSSNPASPSSELPRSSSRLNLTTPGSIGRVHVSARASSIAKPNTSPYYIGLDRVRQDKYDPVHNPDGIIQLGLSENMLTLDLIEEWLSKNMNERVLLGGVDGGLSITGIAPYQPSDGLMELKVAMASLMTQVMGRGTVSFDPSQVILTSGATPAVEILSFCLADQGNAFLVPTPYYPGFDRDVKFRTGVDLIPVHCRSSENFMLSITALDQAFNQARKRGQKVRGILISNPSNPVGNLLSRECYIIS</sequence>
<evidence type="ECO:0000256" key="1">
    <source>
        <dbReference type="ARBA" id="ARBA00022898"/>
    </source>
</evidence>
<name>A0ABD2ZV44_9GENT</name>
<dbReference type="Gene3D" id="3.90.1150.10">
    <property type="entry name" value="Aspartate Aminotransferase, domain 1"/>
    <property type="match status" value="1"/>
</dbReference>
<dbReference type="PRINTS" id="PR00753">
    <property type="entry name" value="ACCSYNTHASE"/>
</dbReference>
<gene>
    <name evidence="5" type="ORF">ACH5RR_019612</name>
</gene>
<evidence type="ECO:0000256" key="2">
    <source>
        <dbReference type="SAM" id="MobiDB-lite"/>
    </source>
</evidence>
<dbReference type="EMBL" id="JBJUIK010000008">
    <property type="protein sequence ID" value="KAL3521463.1"/>
    <property type="molecule type" value="Genomic_DNA"/>
</dbReference>
<evidence type="ECO:0000313" key="5">
    <source>
        <dbReference type="EMBL" id="KAL3521463.1"/>
    </source>
</evidence>
<dbReference type="AlphaFoldDB" id="A0ABD2ZV44"/>
<evidence type="ECO:0000256" key="3">
    <source>
        <dbReference type="SAM" id="Phobius"/>
    </source>
</evidence>
<evidence type="ECO:0000313" key="6">
    <source>
        <dbReference type="Proteomes" id="UP001630127"/>
    </source>
</evidence>
<dbReference type="InterPro" id="IPR015421">
    <property type="entry name" value="PyrdxlP-dep_Trfase_major"/>
</dbReference>
<dbReference type="InterPro" id="IPR015422">
    <property type="entry name" value="PyrdxlP-dep_Trfase_small"/>
</dbReference>
<feature type="transmembrane region" description="Helical" evidence="3">
    <location>
        <begin position="15"/>
        <end position="35"/>
    </location>
</feature>
<protein>
    <recommendedName>
        <fullName evidence="4">Aminotransferase class I/classII large domain-containing protein</fullName>
    </recommendedName>
</protein>
<feature type="domain" description="Aminotransferase class I/classII large" evidence="4">
    <location>
        <begin position="108"/>
        <end position="281"/>
    </location>
</feature>
<comment type="caution">
    <text evidence="5">The sequence shown here is derived from an EMBL/GenBank/DDBJ whole genome shotgun (WGS) entry which is preliminary data.</text>
</comment>
<keyword evidence="3" id="KW-0812">Transmembrane</keyword>
<keyword evidence="1" id="KW-0663">Pyridoxal phosphate</keyword>
<evidence type="ECO:0000259" key="4">
    <source>
        <dbReference type="Pfam" id="PF00155"/>
    </source>
</evidence>
<dbReference type="InterPro" id="IPR050478">
    <property type="entry name" value="Ethylene_sulfur-biosynth"/>
</dbReference>
<dbReference type="InterPro" id="IPR015424">
    <property type="entry name" value="PyrdxlP-dep_Trfase"/>
</dbReference>
<feature type="region of interest" description="Disordered" evidence="2">
    <location>
        <begin position="42"/>
        <end position="63"/>
    </location>
</feature>
<keyword evidence="3" id="KW-0472">Membrane</keyword>
<feature type="compositionally biased region" description="Low complexity" evidence="2">
    <location>
        <begin position="42"/>
        <end position="58"/>
    </location>
</feature>
<dbReference type="Gene3D" id="3.40.640.10">
    <property type="entry name" value="Type I PLP-dependent aspartate aminotransferase-like (Major domain)"/>
    <property type="match status" value="1"/>
</dbReference>
<dbReference type="InterPro" id="IPR004839">
    <property type="entry name" value="Aminotransferase_I/II_large"/>
</dbReference>
<organism evidence="5 6">
    <name type="scientific">Cinchona calisaya</name>
    <dbReference type="NCBI Taxonomy" id="153742"/>
    <lineage>
        <taxon>Eukaryota</taxon>
        <taxon>Viridiplantae</taxon>
        <taxon>Streptophyta</taxon>
        <taxon>Embryophyta</taxon>
        <taxon>Tracheophyta</taxon>
        <taxon>Spermatophyta</taxon>
        <taxon>Magnoliopsida</taxon>
        <taxon>eudicotyledons</taxon>
        <taxon>Gunneridae</taxon>
        <taxon>Pentapetalae</taxon>
        <taxon>asterids</taxon>
        <taxon>lamiids</taxon>
        <taxon>Gentianales</taxon>
        <taxon>Rubiaceae</taxon>
        <taxon>Cinchonoideae</taxon>
        <taxon>Cinchoneae</taxon>
        <taxon>Cinchona</taxon>
    </lineage>
</organism>
<dbReference type="PANTHER" id="PTHR43795:SF46">
    <property type="entry name" value="AMINOTRANSFERASE ACS12-RELATED"/>
    <property type="match status" value="1"/>
</dbReference>
<dbReference type="PANTHER" id="PTHR43795">
    <property type="entry name" value="BIFUNCTIONAL ASPARTATE AMINOTRANSFERASE AND GLUTAMATE/ASPARTATE-PREPHENATE AMINOTRANSFERASE-RELATED"/>
    <property type="match status" value="1"/>
</dbReference>
<accession>A0ABD2ZV44</accession>
<keyword evidence="3" id="KW-1133">Transmembrane helix</keyword>
<dbReference type="Pfam" id="PF00155">
    <property type="entry name" value="Aminotran_1_2"/>
    <property type="match status" value="1"/>
</dbReference>
<dbReference type="SUPFAM" id="SSF53383">
    <property type="entry name" value="PLP-dependent transferases"/>
    <property type="match status" value="1"/>
</dbReference>
<reference evidence="5 6" key="1">
    <citation type="submission" date="2024-11" db="EMBL/GenBank/DDBJ databases">
        <title>A near-complete genome assembly of Cinchona calisaya.</title>
        <authorList>
            <person name="Lian D.C."/>
            <person name="Zhao X.W."/>
            <person name="Wei L."/>
        </authorList>
    </citation>
    <scope>NUCLEOTIDE SEQUENCE [LARGE SCALE GENOMIC DNA]</scope>
    <source>
        <tissue evidence="5">Nenye</tissue>
    </source>
</reference>
<dbReference type="Proteomes" id="UP001630127">
    <property type="component" value="Unassembled WGS sequence"/>
</dbReference>
<keyword evidence="6" id="KW-1185">Reference proteome</keyword>
<proteinExistence type="predicted"/>